<keyword evidence="3" id="KW-0326">Glycosidase</keyword>
<dbReference type="Gene3D" id="3.20.20.80">
    <property type="entry name" value="Glycosidases"/>
    <property type="match status" value="2"/>
</dbReference>
<dbReference type="AlphaFoldDB" id="A0A9P1DTT3"/>
<reference evidence="7" key="1">
    <citation type="submission" date="2022-10" db="EMBL/GenBank/DDBJ databases">
        <authorList>
            <person name="Chen Y."/>
            <person name="Dougan E. K."/>
            <person name="Chan C."/>
            <person name="Rhodes N."/>
            <person name="Thang M."/>
        </authorList>
    </citation>
    <scope>NUCLEOTIDE SEQUENCE</scope>
</reference>
<evidence type="ECO:0000256" key="4">
    <source>
        <dbReference type="SAM" id="MobiDB-lite"/>
    </source>
</evidence>
<feature type="domain" description="Glycoside hydrolase family 5" evidence="6">
    <location>
        <begin position="712"/>
        <end position="967"/>
    </location>
</feature>
<feature type="compositionally biased region" description="Low complexity" evidence="4">
    <location>
        <begin position="425"/>
        <end position="443"/>
    </location>
</feature>
<feature type="domain" description="Glycoside hydrolase family 5" evidence="6">
    <location>
        <begin position="66"/>
        <end position="306"/>
    </location>
</feature>
<dbReference type="SUPFAM" id="SSF51445">
    <property type="entry name" value="(Trans)glycosidases"/>
    <property type="match status" value="2"/>
</dbReference>
<evidence type="ECO:0000259" key="6">
    <source>
        <dbReference type="Pfam" id="PF00150"/>
    </source>
</evidence>
<reference evidence="8" key="2">
    <citation type="submission" date="2024-04" db="EMBL/GenBank/DDBJ databases">
        <authorList>
            <person name="Chen Y."/>
            <person name="Shah S."/>
            <person name="Dougan E. K."/>
            <person name="Thang M."/>
            <person name="Chan C."/>
        </authorList>
    </citation>
    <scope>NUCLEOTIDE SEQUENCE [LARGE SCALE GENOMIC DNA]</scope>
</reference>
<keyword evidence="2" id="KW-0378">Hydrolase</keyword>
<keyword evidence="5" id="KW-0732">Signal</keyword>
<evidence type="ECO:0000313" key="9">
    <source>
        <dbReference type="EMBL" id="CAL4802658.1"/>
    </source>
</evidence>
<evidence type="ECO:0000256" key="3">
    <source>
        <dbReference type="ARBA" id="ARBA00023295"/>
    </source>
</evidence>
<dbReference type="OrthoDB" id="17181at2759"/>
<comment type="similarity">
    <text evidence="1">Belongs to the glycosyl hydrolase 5 (cellulase A) family.</text>
</comment>
<evidence type="ECO:0000256" key="1">
    <source>
        <dbReference type="ARBA" id="ARBA00005641"/>
    </source>
</evidence>
<name>A0A9P1DTT3_9DINO</name>
<evidence type="ECO:0000256" key="5">
    <source>
        <dbReference type="SAM" id="SignalP"/>
    </source>
</evidence>
<evidence type="ECO:0000313" key="7">
    <source>
        <dbReference type="EMBL" id="CAI4015346.1"/>
    </source>
</evidence>
<evidence type="ECO:0000313" key="10">
    <source>
        <dbReference type="Proteomes" id="UP001152797"/>
    </source>
</evidence>
<accession>A0A9P1DTT3</accession>
<feature type="region of interest" description="Disordered" evidence="4">
    <location>
        <begin position="666"/>
        <end position="690"/>
    </location>
</feature>
<gene>
    <name evidence="7" type="ORF">C1SCF055_LOCUS40180</name>
</gene>
<dbReference type="EMBL" id="CAMXCT010006527">
    <property type="protein sequence ID" value="CAI4015346.1"/>
    <property type="molecule type" value="Genomic_DNA"/>
</dbReference>
<feature type="chain" id="PRO_5043271682" evidence="5">
    <location>
        <begin position="17"/>
        <end position="1133"/>
    </location>
</feature>
<organism evidence="7">
    <name type="scientific">Cladocopium goreaui</name>
    <dbReference type="NCBI Taxonomy" id="2562237"/>
    <lineage>
        <taxon>Eukaryota</taxon>
        <taxon>Sar</taxon>
        <taxon>Alveolata</taxon>
        <taxon>Dinophyceae</taxon>
        <taxon>Suessiales</taxon>
        <taxon>Symbiodiniaceae</taxon>
        <taxon>Cladocopium</taxon>
    </lineage>
</organism>
<dbReference type="PANTHER" id="PTHR34142:SF1">
    <property type="entry name" value="GLYCOSIDE HYDROLASE FAMILY 5 DOMAIN-CONTAINING PROTEIN"/>
    <property type="match status" value="1"/>
</dbReference>
<dbReference type="GO" id="GO:0004553">
    <property type="term" value="F:hydrolase activity, hydrolyzing O-glycosyl compounds"/>
    <property type="evidence" value="ECO:0007669"/>
    <property type="project" value="InterPro"/>
</dbReference>
<keyword evidence="10" id="KW-1185">Reference proteome</keyword>
<dbReference type="Pfam" id="PF00150">
    <property type="entry name" value="Cellulase"/>
    <property type="match status" value="2"/>
</dbReference>
<dbReference type="EMBL" id="CAMXCT020006527">
    <property type="protein sequence ID" value="CAL1168721.1"/>
    <property type="molecule type" value="Genomic_DNA"/>
</dbReference>
<comment type="caution">
    <text evidence="7">The sequence shown here is derived from an EMBL/GenBank/DDBJ whole genome shotgun (WGS) entry which is preliminary data.</text>
</comment>
<evidence type="ECO:0000256" key="2">
    <source>
        <dbReference type="ARBA" id="ARBA00022801"/>
    </source>
</evidence>
<sequence length="1133" mass="126212">MAMWTAWLLLLPLVAGECKSCQTKGFYMLQHKHVHHVHKAIVKKKTGDTVVDKYGSLKVVGNQVTDESGAPVRLRGMSLFWSQWKPQFWTKGTTEWLQKDWGVTLIRAAMAVESGGYLTNEEAELKKVKTVVDAAIDVGIYVIIDWHDHNAEKHEKEATKFFREMAKEYGEFPNVIFEIYNEPIAQDWSQTIKPYHERIVKVIRKYSSNLIVLGTRTWSQDVDEAAQDPVQGENLAYTIHFYANTHMQELRDKVTKAVQSVAVFATEWGTCDADGDGTLNFQEAKIWLNFFKELNISDANWAVSDKQEACSALLPGASGEGGWKDCELTESGHFLRAMLRGEEMPTNLPTPCPALTTPPPGQCSDSTDDCSETMCCNELGAKCFQKNEYWASCKTSCTAGIDPADPPEYATPWTCKVLSGETGTEATTSSTSGSTSTTSASTTPGQCSDAADDCSETKCCNEVGAKCFQKNEYWASCKTSCTAGIDPADPPEYATPWTCKVLSGETGTEARGCPTDYKFNLCYCVTCANLCRGYHFVDFRIDFDNFCVYDTRAMFRFQKNEYWASCKTSCTAGIDPADPPEYATPWTCKALACAQRRDWDRGYHFVDFRIDFDNFCVYDTRAMFRFQKNEYWASCKTSCTAGIDPADPPEYATPWTCKVLSGETGTEATTSSTSGSTSTTSAPTTTASIETSTTSVVKKHGFLKVVGNQVTDESGAPVRLRGMSLFWSQWKPQFWTKGTTEWLQKDWGVTLIRAAMAVEKGGYLTNEEAELKKVKTVVDAAIDVGIYVIIDWHDHNAEKHEKEATKFFREMAKEYGEFPNVIFEIYNEPIAQDWNQTIKPYHERIVKVIRKYSSNLIVLGTRTWSQDVDEAAQDPVQGENLAYTIHFYANTHMQELRDKVTKAVQSVAVFATEWGTCDADGDGTLNFQEAKIWFPGFLSCWLAFDGFWLNFFKELNISDANWAVSDKQEACSALLPGASGEGGWKDCELTESGHFLRAMLRGEEMPTNLPTPCPALTTPPPGQCSDSTDDCSETMCCNELGAKCFQKNEYWASCKTSCTPGIDPADPPEHATPWTCKAIGMWVADMSDGPGHCQIVGNYFHFNPGAGWKDIQSVDISKTPQSNPMWVVTAVKA</sequence>
<dbReference type="EMBL" id="CAMXCT030006527">
    <property type="protein sequence ID" value="CAL4802658.1"/>
    <property type="molecule type" value="Genomic_DNA"/>
</dbReference>
<feature type="signal peptide" evidence="5">
    <location>
        <begin position="1"/>
        <end position="16"/>
    </location>
</feature>
<dbReference type="Proteomes" id="UP001152797">
    <property type="component" value="Unassembled WGS sequence"/>
</dbReference>
<feature type="region of interest" description="Disordered" evidence="4">
    <location>
        <begin position="425"/>
        <end position="445"/>
    </location>
</feature>
<evidence type="ECO:0000313" key="8">
    <source>
        <dbReference type="EMBL" id="CAL1168721.1"/>
    </source>
</evidence>
<dbReference type="InterPro" id="IPR018087">
    <property type="entry name" value="Glyco_hydro_5_CS"/>
</dbReference>
<dbReference type="InterPro" id="IPR017853">
    <property type="entry name" value="GH"/>
</dbReference>
<dbReference type="PROSITE" id="PS00659">
    <property type="entry name" value="GLYCOSYL_HYDROL_F5"/>
    <property type="match status" value="2"/>
</dbReference>
<dbReference type="InterPro" id="IPR001547">
    <property type="entry name" value="Glyco_hydro_5"/>
</dbReference>
<dbReference type="PANTHER" id="PTHR34142">
    <property type="entry name" value="ENDO-BETA-1,4-GLUCANASE A"/>
    <property type="match status" value="1"/>
</dbReference>
<dbReference type="GO" id="GO:0000272">
    <property type="term" value="P:polysaccharide catabolic process"/>
    <property type="evidence" value="ECO:0007669"/>
    <property type="project" value="InterPro"/>
</dbReference>
<protein>
    <submittedName>
        <fullName evidence="9">Endoglucanase</fullName>
    </submittedName>
</protein>
<proteinExistence type="inferred from homology"/>